<dbReference type="KEGG" id="cpas:Clopa_4214"/>
<dbReference type="GO" id="GO:0016616">
    <property type="term" value="F:oxidoreductase activity, acting on the CH-OH group of donors, NAD or NADP as acceptor"/>
    <property type="evidence" value="ECO:0007669"/>
    <property type="project" value="InterPro"/>
</dbReference>
<dbReference type="SUPFAM" id="SSF51735">
    <property type="entry name" value="NAD(P)-binding Rossmann-fold domains"/>
    <property type="match status" value="1"/>
</dbReference>
<protein>
    <submittedName>
        <fullName evidence="7">Lactate dehydrogenase-like oxidoreductase</fullName>
    </submittedName>
</protein>
<evidence type="ECO:0000313" key="7">
    <source>
        <dbReference type="EMBL" id="AGK98944.1"/>
    </source>
</evidence>
<dbReference type="InterPro" id="IPR006139">
    <property type="entry name" value="D-isomer_2_OHA_DH_cat_dom"/>
</dbReference>
<dbReference type="Gene3D" id="3.40.50.720">
    <property type="entry name" value="NAD(P)-binding Rossmann-like Domain"/>
    <property type="match status" value="2"/>
</dbReference>
<evidence type="ECO:0000256" key="3">
    <source>
        <dbReference type="ARBA" id="ARBA00023027"/>
    </source>
</evidence>
<dbReference type="SUPFAM" id="SSF52283">
    <property type="entry name" value="Formate/glycerate dehydrogenase catalytic domain-like"/>
    <property type="match status" value="1"/>
</dbReference>
<evidence type="ECO:0000256" key="4">
    <source>
        <dbReference type="RuleBase" id="RU003719"/>
    </source>
</evidence>
<organism evidence="7 8">
    <name type="scientific">Clostridium pasteurianum BC1</name>
    <dbReference type="NCBI Taxonomy" id="86416"/>
    <lineage>
        <taxon>Bacteria</taxon>
        <taxon>Bacillati</taxon>
        <taxon>Bacillota</taxon>
        <taxon>Clostridia</taxon>
        <taxon>Eubacteriales</taxon>
        <taxon>Clostridiaceae</taxon>
        <taxon>Clostridium</taxon>
    </lineage>
</organism>
<dbReference type="Pfam" id="PF00389">
    <property type="entry name" value="2-Hacid_dh"/>
    <property type="match status" value="1"/>
</dbReference>
<dbReference type="STRING" id="86416.Clopa_4214"/>
<dbReference type="Pfam" id="PF02826">
    <property type="entry name" value="2-Hacid_dh_C"/>
    <property type="match status" value="1"/>
</dbReference>
<dbReference type="PATRIC" id="fig|86416.3.peg.4219"/>
<evidence type="ECO:0000256" key="2">
    <source>
        <dbReference type="ARBA" id="ARBA00023002"/>
    </source>
</evidence>
<sequence length="319" mass="35183">MKSTVFLNSKKLNFDNNIDFSKLNSFTKITQYDTSAESEILERVKGQNIVVTKELPLSGELIAKFPSSVELICEAGTGYNNIDIKAARDKNISVCNVPGYSTDAVAQLVIAFILNLSSSLSKQQVMLKQNNFDNFSKDLQVPHFEINGKTLGVIGAGAIGQRVIKTALSLGMKILVHNRSVKAIDNVEFVSLDELLEKSDFVTLHCALTEDTKYLIDSNKLKLMKSSAFIINTARGAMIKETDLIEALKSKEIAGAALDVQYPEPPAFDNPLFCMDNVILTPHIGCKCVESRQRLIDLLGENIESFIDNKAINVVNFDI</sequence>
<dbReference type="AlphaFoldDB" id="R4KEE8"/>
<gene>
    <name evidence="7" type="ORF">Clopa_4214</name>
</gene>
<keyword evidence="3" id="KW-0520">NAD</keyword>
<keyword evidence="2 4" id="KW-0560">Oxidoreductase</keyword>
<dbReference type="InterPro" id="IPR029752">
    <property type="entry name" value="D-isomer_DH_CS1"/>
</dbReference>
<dbReference type="OrthoDB" id="9805416at2"/>
<dbReference type="FunFam" id="3.40.50.720:FF:000203">
    <property type="entry name" value="D-3-phosphoglycerate dehydrogenase (SerA)"/>
    <property type="match status" value="1"/>
</dbReference>
<keyword evidence="8" id="KW-1185">Reference proteome</keyword>
<dbReference type="GO" id="GO:0051287">
    <property type="term" value="F:NAD binding"/>
    <property type="evidence" value="ECO:0007669"/>
    <property type="project" value="InterPro"/>
</dbReference>
<proteinExistence type="inferred from homology"/>
<evidence type="ECO:0000259" key="6">
    <source>
        <dbReference type="Pfam" id="PF02826"/>
    </source>
</evidence>
<evidence type="ECO:0000313" key="8">
    <source>
        <dbReference type="Proteomes" id="UP000013523"/>
    </source>
</evidence>
<dbReference type="PANTHER" id="PTHR43761">
    <property type="entry name" value="D-ISOMER SPECIFIC 2-HYDROXYACID DEHYDROGENASE FAMILY PROTEIN (AFU_ORTHOLOGUE AFUA_1G13630)"/>
    <property type="match status" value="1"/>
</dbReference>
<comment type="similarity">
    <text evidence="1 4">Belongs to the D-isomer specific 2-hydroxyacid dehydrogenase family.</text>
</comment>
<reference evidence="7 8" key="1">
    <citation type="submission" date="2012-01" db="EMBL/GenBank/DDBJ databases">
        <title>Complete sequence of chromosome of Clostridium pasteurianum BC1.</title>
        <authorList>
            <consortium name="US DOE Joint Genome Institute"/>
            <person name="Lucas S."/>
            <person name="Han J."/>
            <person name="Lapidus A."/>
            <person name="Cheng J.-F."/>
            <person name="Goodwin L."/>
            <person name="Pitluck S."/>
            <person name="Peters L."/>
            <person name="Mikhailova N."/>
            <person name="Teshima H."/>
            <person name="Detter J.C."/>
            <person name="Han C."/>
            <person name="Tapia R."/>
            <person name="Land M."/>
            <person name="Hauser L."/>
            <person name="Kyrpides N."/>
            <person name="Ivanova N."/>
            <person name="Pagani I."/>
            <person name="Dunn J."/>
            <person name="Taghavi S."/>
            <person name="Francis A."/>
            <person name="van der Lelie D."/>
            <person name="Woyke T."/>
        </authorList>
    </citation>
    <scope>NUCLEOTIDE SEQUENCE [LARGE SCALE GENOMIC DNA]</scope>
    <source>
        <strain evidence="7 8">BC1</strain>
    </source>
</reference>
<dbReference type="PROSITE" id="PS00065">
    <property type="entry name" value="D_2_HYDROXYACID_DH_1"/>
    <property type="match status" value="1"/>
</dbReference>
<feature type="domain" description="D-isomer specific 2-hydroxyacid dehydrogenase NAD-binding" evidence="6">
    <location>
        <begin position="110"/>
        <end position="285"/>
    </location>
</feature>
<dbReference type="InterPro" id="IPR006140">
    <property type="entry name" value="D-isomer_DH_NAD-bd"/>
</dbReference>
<evidence type="ECO:0000259" key="5">
    <source>
        <dbReference type="Pfam" id="PF00389"/>
    </source>
</evidence>
<dbReference type="RefSeq" id="WP_015617218.1">
    <property type="nucleotide sequence ID" value="NC_021182.1"/>
</dbReference>
<dbReference type="EMBL" id="CP003261">
    <property type="protein sequence ID" value="AGK98944.1"/>
    <property type="molecule type" value="Genomic_DNA"/>
</dbReference>
<dbReference type="InterPro" id="IPR050418">
    <property type="entry name" value="D-iso_2-hydroxyacid_DH_PdxB"/>
</dbReference>
<name>R4KEE8_CLOPA</name>
<accession>R4KEE8</accession>
<dbReference type="eggNOG" id="COG1052">
    <property type="taxonomic scope" value="Bacteria"/>
</dbReference>
<evidence type="ECO:0000256" key="1">
    <source>
        <dbReference type="ARBA" id="ARBA00005854"/>
    </source>
</evidence>
<dbReference type="InterPro" id="IPR036291">
    <property type="entry name" value="NAD(P)-bd_dom_sf"/>
</dbReference>
<dbReference type="HOGENOM" id="CLU_019796_1_3_9"/>
<feature type="domain" description="D-isomer specific 2-hydroxyacid dehydrogenase catalytic" evidence="5">
    <location>
        <begin position="24"/>
        <end position="316"/>
    </location>
</feature>
<dbReference type="Proteomes" id="UP000013523">
    <property type="component" value="Chromosome"/>
</dbReference>
<dbReference type="PANTHER" id="PTHR43761:SF1">
    <property type="entry name" value="D-ISOMER SPECIFIC 2-HYDROXYACID DEHYDROGENASE CATALYTIC DOMAIN-CONTAINING PROTEIN-RELATED"/>
    <property type="match status" value="1"/>
</dbReference>